<keyword evidence="4 7" id="KW-1133">Transmembrane helix</keyword>
<feature type="compositionally biased region" description="Basic and acidic residues" evidence="6">
    <location>
        <begin position="1"/>
        <end position="16"/>
    </location>
</feature>
<feature type="transmembrane region" description="Helical" evidence="7">
    <location>
        <begin position="365"/>
        <end position="386"/>
    </location>
</feature>
<feature type="transmembrane region" description="Helical" evidence="7">
    <location>
        <begin position="205"/>
        <end position="227"/>
    </location>
</feature>
<keyword evidence="3 7" id="KW-0812">Transmembrane</keyword>
<evidence type="ECO:0000256" key="1">
    <source>
        <dbReference type="ARBA" id="ARBA00004141"/>
    </source>
</evidence>
<feature type="transmembrane region" description="Helical" evidence="7">
    <location>
        <begin position="393"/>
        <end position="418"/>
    </location>
</feature>
<feature type="transmembrane region" description="Helical" evidence="7">
    <location>
        <begin position="273"/>
        <end position="293"/>
    </location>
</feature>
<feature type="transmembrane region" description="Helical" evidence="7">
    <location>
        <begin position="170"/>
        <end position="193"/>
    </location>
</feature>
<dbReference type="FunFam" id="1.20.1250.20:FF:000057">
    <property type="entry name" value="MFS general substrate transporter"/>
    <property type="match status" value="1"/>
</dbReference>
<evidence type="ECO:0000313" key="9">
    <source>
        <dbReference type="EMBL" id="KAK5956203.1"/>
    </source>
</evidence>
<accession>A0AAN8F424</accession>
<dbReference type="Pfam" id="PF07690">
    <property type="entry name" value="MFS_1"/>
    <property type="match status" value="1"/>
</dbReference>
<reference evidence="9 10" key="1">
    <citation type="submission" date="2022-12" db="EMBL/GenBank/DDBJ databases">
        <title>Genomic features and morphological characterization of a novel Knufia sp. strain isolated from spacecraft assembly facility.</title>
        <authorList>
            <person name="Teixeira M."/>
            <person name="Chander A.M."/>
            <person name="Stajich J.E."/>
            <person name="Venkateswaran K."/>
        </authorList>
    </citation>
    <scope>NUCLEOTIDE SEQUENCE [LARGE SCALE GENOMIC DNA]</scope>
    <source>
        <strain evidence="9 10">FJI-L2-BK-P2</strain>
    </source>
</reference>
<dbReference type="GO" id="GO:0016020">
    <property type="term" value="C:membrane"/>
    <property type="evidence" value="ECO:0007669"/>
    <property type="project" value="UniProtKB-SubCell"/>
</dbReference>
<evidence type="ECO:0000256" key="6">
    <source>
        <dbReference type="SAM" id="MobiDB-lite"/>
    </source>
</evidence>
<feature type="transmembrane region" description="Helical" evidence="7">
    <location>
        <begin position="339"/>
        <end position="359"/>
    </location>
</feature>
<dbReference type="PANTHER" id="PTHR43791">
    <property type="entry name" value="PERMEASE-RELATED"/>
    <property type="match status" value="1"/>
</dbReference>
<feature type="region of interest" description="Disordered" evidence="6">
    <location>
        <begin position="1"/>
        <end position="26"/>
    </location>
</feature>
<dbReference type="SUPFAM" id="SSF103473">
    <property type="entry name" value="MFS general substrate transporter"/>
    <property type="match status" value="1"/>
</dbReference>
<evidence type="ECO:0000313" key="10">
    <source>
        <dbReference type="Proteomes" id="UP001316803"/>
    </source>
</evidence>
<dbReference type="AlphaFoldDB" id="A0AAN8F424"/>
<feature type="transmembrane region" description="Helical" evidence="7">
    <location>
        <begin position="82"/>
        <end position="100"/>
    </location>
</feature>
<keyword evidence="2" id="KW-0813">Transport</keyword>
<evidence type="ECO:0000256" key="2">
    <source>
        <dbReference type="ARBA" id="ARBA00022448"/>
    </source>
</evidence>
<dbReference type="EMBL" id="JAKLMC020000005">
    <property type="protein sequence ID" value="KAK5956203.1"/>
    <property type="molecule type" value="Genomic_DNA"/>
</dbReference>
<dbReference type="Gene3D" id="1.20.1250.20">
    <property type="entry name" value="MFS general substrate transporter like domains"/>
    <property type="match status" value="2"/>
</dbReference>
<protein>
    <recommendedName>
        <fullName evidence="8">Major facilitator superfamily (MFS) profile domain-containing protein</fullName>
    </recommendedName>
</protein>
<proteinExistence type="predicted"/>
<dbReference type="InterPro" id="IPR011701">
    <property type="entry name" value="MFS"/>
</dbReference>
<evidence type="ECO:0000256" key="7">
    <source>
        <dbReference type="SAM" id="Phobius"/>
    </source>
</evidence>
<evidence type="ECO:0000259" key="8">
    <source>
        <dbReference type="PROSITE" id="PS50850"/>
    </source>
</evidence>
<dbReference type="InterPro" id="IPR020846">
    <property type="entry name" value="MFS_dom"/>
</dbReference>
<gene>
    <name evidence="9" type="ORF">OHC33_002777</name>
</gene>
<feature type="transmembrane region" description="Helical" evidence="7">
    <location>
        <begin position="430"/>
        <end position="452"/>
    </location>
</feature>
<organism evidence="9 10">
    <name type="scientific">Knufia fluminis</name>
    <dbReference type="NCBI Taxonomy" id="191047"/>
    <lineage>
        <taxon>Eukaryota</taxon>
        <taxon>Fungi</taxon>
        <taxon>Dikarya</taxon>
        <taxon>Ascomycota</taxon>
        <taxon>Pezizomycotina</taxon>
        <taxon>Eurotiomycetes</taxon>
        <taxon>Chaetothyriomycetidae</taxon>
        <taxon>Chaetothyriales</taxon>
        <taxon>Trichomeriaceae</taxon>
        <taxon>Knufia</taxon>
    </lineage>
</organism>
<dbReference type="Proteomes" id="UP001316803">
    <property type="component" value="Unassembled WGS sequence"/>
</dbReference>
<dbReference type="PANTHER" id="PTHR43791:SF49">
    <property type="entry name" value="TRANSPORTER, PUTATIVE (AFU_ORTHOLOGUE AFUA_4G04250)-RELATED"/>
    <property type="match status" value="1"/>
</dbReference>
<feature type="domain" description="Major facilitator superfamily (MFS) profile" evidence="8">
    <location>
        <begin position="39"/>
        <end position="472"/>
    </location>
</feature>
<comment type="subcellular location">
    <subcellularLocation>
        <location evidence="1">Membrane</location>
        <topology evidence="1">Multi-pass membrane protein</topology>
    </subcellularLocation>
</comment>
<evidence type="ECO:0000256" key="3">
    <source>
        <dbReference type="ARBA" id="ARBA00022692"/>
    </source>
</evidence>
<dbReference type="InterPro" id="IPR036259">
    <property type="entry name" value="MFS_trans_sf"/>
</dbReference>
<feature type="transmembrane region" description="Helical" evidence="7">
    <location>
        <begin position="112"/>
        <end position="131"/>
    </location>
</feature>
<feature type="transmembrane region" description="Helical" evidence="7">
    <location>
        <begin position="305"/>
        <end position="327"/>
    </location>
</feature>
<sequence length="472" mass="51863">MAEKQDVSVLHDENEKPLSSPPSDPVRSKRLVRSIDLRLLPLCAWIYLLNYLDRGNIGNARVLNKETGDSLVQVVNVSPTQYAVMLSIFSLAYGLFDVPSNWIMKRYVRPSLWLAVLLFGWGTFTLGFAGVRTYPQIVVLRFMIGMFEAGFFPGIVYITTFWYRPEERSLRIAFVMASATLAGAFGGCISYGMGHLNGVGGLEGFRWLFLIEGLISVLSCLLIIFFLPDWPERSWLSPEDAKFATDRLEGQGYTKAHASRREIMETCLSPRMLLHYATYVVDCIPLGSLTFYTPTIVAGLGYSSIQAQLMTVPPWVVGYIASLTLSWSADRLNARGWHIAAASTIGGIGWLTAGLLPVHAYTQRYGALILCACGAFPSAAPLSSWVTCNVPAIAAVGIAAAINNSGAGISQIIAQWIWRSSEASQNYPTGNFVCAACSFTTALMAISLRIWYGRMNKVGAKDASGRDRVWLL</sequence>
<keyword evidence="5 7" id="KW-0472">Membrane</keyword>
<evidence type="ECO:0000256" key="4">
    <source>
        <dbReference type="ARBA" id="ARBA00022989"/>
    </source>
</evidence>
<feature type="transmembrane region" description="Helical" evidence="7">
    <location>
        <begin position="137"/>
        <end position="158"/>
    </location>
</feature>
<comment type="caution">
    <text evidence="9">The sequence shown here is derived from an EMBL/GenBank/DDBJ whole genome shotgun (WGS) entry which is preliminary data.</text>
</comment>
<dbReference type="GO" id="GO:0022857">
    <property type="term" value="F:transmembrane transporter activity"/>
    <property type="evidence" value="ECO:0007669"/>
    <property type="project" value="InterPro"/>
</dbReference>
<name>A0AAN8F424_9EURO</name>
<dbReference type="FunFam" id="1.20.1250.20:FF:000013">
    <property type="entry name" value="MFS general substrate transporter"/>
    <property type="match status" value="1"/>
</dbReference>
<evidence type="ECO:0000256" key="5">
    <source>
        <dbReference type="ARBA" id="ARBA00023136"/>
    </source>
</evidence>
<dbReference type="PROSITE" id="PS50850">
    <property type="entry name" value="MFS"/>
    <property type="match status" value="1"/>
</dbReference>
<keyword evidence="10" id="KW-1185">Reference proteome</keyword>